<feature type="binding site" evidence="13">
    <location>
        <position position="336"/>
    </location>
    <ligand>
        <name>S-adenosyl-L-methionine</name>
        <dbReference type="ChEBI" id="CHEBI:59789"/>
    </ligand>
</feature>
<name>H1CYU1_9FIRM</name>
<dbReference type="STRING" id="742743.HMPREF9453_00529"/>
<dbReference type="HOGENOM" id="CLU_005316_0_1_9"/>
<dbReference type="RefSeq" id="WP_008859033.1">
    <property type="nucleotide sequence ID" value="NZ_JH591187.1"/>
</dbReference>
<keyword evidence="6 13" id="KW-0489">Methyltransferase</keyword>
<dbReference type="InterPro" id="IPR035926">
    <property type="entry name" value="NusB-like_sf"/>
</dbReference>
<evidence type="ECO:0000256" key="11">
    <source>
        <dbReference type="ARBA" id="ARBA00031088"/>
    </source>
</evidence>
<dbReference type="InterPro" id="IPR054728">
    <property type="entry name" value="RsmB-like_ferredoxin"/>
</dbReference>
<dbReference type="Proteomes" id="UP000003277">
    <property type="component" value="Unassembled WGS sequence"/>
</dbReference>
<feature type="domain" description="SAM-dependent MTase RsmB/NOP-type" evidence="14">
    <location>
        <begin position="178"/>
        <end position="448"/>
    </location>
</feature>
<dbReference type="InterPro" id="IPR004573">
    <property type="entry name" value="rRNA_ssu_MeTfrase_B"/>
</dbReference>
<evidence type="ECO:0000259" key="14">
    <source>
        <dbReference type="PROSITE" id="PS51686"/>
    </source>
</evidence>
<dbReference type="Gene3D" id="3.30.70.1170">
    <property type="entry name" value="Sun protein, domain 3"/>
    <property type="match status" value="1"/>
</dbReference>
<comment type="subcellular location">
    <subcellularLocation>
        <location evidence="2">Cytoplasm</location>
    </subcellularLocation>
</comment>
<evidence type="ECO:0000313" key="16">
    <source>
        <dbReference type="Proteomes" id="UP000003277"/>
    </source>
</evidence>
<evidence type="ECO:0000256" key="1">
    <source>
        <dbReference type="ARBA" id="ARBA00002724"/>
    </source>
</evidence>
<keyword evidence="5" id="KW-0698">rRNA processing</keyword>
<dbReference type="GO" id="GO:0006355">
    <property type="term" value="P:regulation of DNA-templated transcription"/>
    <property type="evidence" value="ECO:0007669"/>
    <property type="project" value="InterPro"/>
</dbReference>
<keyword evidence="8 13" id="KW-0949">S-adenosyl-L-methionine</keyword>
<dbReference type="PATRIC" id="fig|742743.3.peg.545"/>
<dbReference type="InterPro" id="IPR023267">
    <property type="entry name" value="RCMT"/>
</dbReference>
<evidence type="ECO:0000313" key="15">
    <source>
        <dbReference type="EMBL" id="EHO63512.1"/>
    </source>
</evidence>
<dbReference type="OrthoDB" id="9810297at2"/>
<dbReference type="PANTHER" id="PTHR22807">
    <property type="entry name" value="NOP2 YEAST -RELATED NOL1/NOP2/FMU SUN DOMAIN-CONTAINING"/>
    <property type="match status" value="1"/>
</dbReference>
<keyword evidence="4" id="KW-0963">Cytoplasm</keyword>
<protein>
    <recommendedName>
        <fullName evidence="3">16S rRNA (cytosine(967)-C(5))-methyltransferase</fullName>
        <ecNumber evidence="3">2.1.1.176</ecNumber>
    </recommendedName>
    <alternativeName>
        <fullName evidence="10">16S rRNA m5C967 methyltransferase</fullName>
    </alternativeName>
    <alternativeName>
        <fullName evidence="11">rRNA (cytosine-C(5)-)-methyltransferase RsmB</fullName>
    </alternativeName>
</protein>
<dbReference type="PROSITE" id="PS51686">
    <property type="entry name" value="SAM_MT_RSMB_NOP"/>
    <property type="match status" value="1"/>
</dbReference>
<keyword evidence="16" id="KW-1185">Reference proteome</keyword>
<dbReference type="PANTHER" id="PTHR22807:SF53">
    <property type="entry name" value="RIBOSOMAL RNA SMALL SUBUNIT METHYLTRANSFERASE B-RELATED"/>
    <property type="match status" value="1"/>
</dbReference>
<dbReference type="Pfam" id="PF01029">
    <property type="entry name" value="NusB"/>
    <property type="match status" value="1"/>
</dbReference>
<keyword evidence="9 13" id="KW-0694">RNA-binding</keyword>
<dbReference type="EMBL" id="ADLT01000015">
    <property type="protein sequence ID" value="EHO63512.1"/>
    <property type="molecule type" value="Genomic_DNA"/>
</dbReference>
<accession>H1CYU1</accession>
<evidence type="ECO:0000256" key="5">
    <source>
        <dbReference type="ARBA" id="ARBA00022552"/>
    </source>
</evidence>
<evidence type="ECO:0000256" key="6">
    <source>
        <dbReference type="ARBA" id="ARBA00022603"/>
    </source>
</evidence>
<gene>
    <name evidence="15" type="ORF">HMPREF9453_00529</name>
</gene>
<dbReference type="FunFam" id="3.40.50.150:FF:000022">
    <property type="entry name" value="Ribosomal RNA small subunit methyltransferase B"/>
    <property type="match status" value="1"/>
</dbReference>
<dbReference type="Pfam" id="PF01189">
    <property type="entry name" value="Methyltr_RsmB-F"/>
    <property type="match status" value="1"/>
</dbReference>
<reference evidence="15 16" key="1">
    <citation type="submission" date="2011-11" db="EMBL/GenBank/DDBJ databases">
        <title>The Genome Sequence of Dialister succinatiphilus YIT 11850.</title>
        <authorList>
            <consortium name="The Broad Institute Genome Sequencing Platform"/>
            <person name="Earl A."/>
            <person name="Ward D."/>
            <person name="Feldgarden M."/>
            <person name="Gevers D."/>
            <person name="Morotomi M."/>
            <person name="Young S.K."/>
            <person name="Zeng Q."/>
            <person name="Gargeya S."/>
            <person name="Fitzgerald M."/>
            <person name="Haas B."/>
            <person name="Abouelleil A."/>
            <person name="Alvarado L."/>
            <person name="Arachchi H.M."/>
            <person name="Berlin A."/>
            <person name="Brown A."/>
            <person name="Chapman S.B."/>
            <person name="Dunbar C."/>
            <person name="Gearin G."/>
            <person name="Goldberg J."/>
            <person name="Griggs A."/>
            <person name="Gujja S."/>
            <person name="Heiman D."/>
            <person name="Howarth C."/>
            <person name="Lui A."/>
            <person name="MacDonald P.J.P."/>
            <person name="Montmayeur A."/>
            <person name="Murphy C."/>
            <person name="Neiman D."/>
            <person name="Pearson M."/>
            <person name="Priest M."/>
            <person name="Roberts A."/>
            <person name="Saif S."/>
            <person name="Shea T."/>
            <person name="Sisk P."/>
            <person name="Stolte C."/>
            <person name="Sykes S."/>
            <person name="Wortman J."/>
            <person name="Nusbaum C."/>
            <person name="Birren B."/>
        </authorList>
    </citation>
    <scope>NUCLEOTIDE SEQUENCE [LARGE SCALE GENOMIC DNA]</scope>
    <source>
        <strain evidence="15 16">YIT 11850</strain>
    </source>
</reference>
<comment type="function">
    <text evidence="1">Specifically methylates the cytosine at position 967 (m5C967) of 16S rRNA.</text>
</comment>
<proteinExistence type="inferred from homology"/>
<dbReference type="InterPro" id="IPR029063">
    <property type="entry name" value="SAM-dependent_MTases_sf"/>
</dbReference>
<comment type="catalytic activity">
    <reaction evidence="12">
        <text>cytidine(967) in 16S rRNA + S-adenosyl-L-methionine = 5-methylcytidine(967) in 16S rRNA + S-adenosyl-L-homocysteine + H(+)</text>
        <dbReference type="Rhea" id="RHEA:42748"/>
        <dbReference type="Rhea" id="RHEA-COMP:10219"/>
        <dbReference type="Rhea" id="RHEA-COMP:10220"/>
        <dbReference type="ChEBI" id="CHEBI:15378"/>
        <dbReference type="ChEBI" id="CHEBI:57856"/>
        <dbReference type="ChEBI" id="CHEBI:59789"/>
        <dbReference type="ChEBI" id="CHEBI:74483"/>
        <dbReference type="ChEBI" id="CHEBI:82748"/>
        <dbReference type="EC" id="2.1.1.176"/>
    </reaction>
</comment>
<comment type="caution">
    <text evidence="15">The sequence shown here is derived from an EMBL/GenBank/DDBJ whole genome shotgun (WGS) entry which is preliminary data.</text>
</comment>
<evidence type="ECO:0000256" key="10">
    <source>
        <dbReference type="ARBA" id="ARBA00030399"/>
    </source>
</evidence>
<evidence type="ECO:0000256" key="13">
    <source>
        <dbReference type="PROSITE-ProRule" id="PRU01023"/>
    </source>
</evidence>
<dbReference type="GO" id="GO:0003723">
    <property type="term" value="F:RNA binding"/>
    <property type="evidence" value="ECO:0007669"/>
    <property type="project" value="UniProtKB-UniRule"/>
</dbReference>
<dbReference type="GO" id="GO:0005737">
    <property type="term" value="C:cytoplasm"/>
    <property type="evidence" value="ECO:0007669"/>
    <property type="project" value="UniProtKB-SubCell"/>
</dbReference>
<dbReference type="GO" id="GO:0008649">
    <property type="term" value="F:rRNA methyltransferase activity"/>
    <property type="evidence" value="ECO:0007669"/>
    <property type="project" value="InterPro"/>
</dbReference>
<feature type="binding site" evidence="13">
    <location>
        <begin position="267"/>
        <end position="273"/>
    </location>
    <ligand>
        <name>S-adenosyl-L-methionine</name>
        <dbReference type="ChEBI" id="CHEBI:59789"/>
    </ligand>
</feature>
<evidence type="ECO:0000256" key="4">
    <source>
        <dbReference type="ARBA" id="ARBA00022490"/>
    </source>
</evidence>
<evidence type="ECO:0000256" key="12">
    <source>
        <dbReference type="ARBA" id="ARBA00047283"/>
    </source>
</evidence>
<evidence type="ECO:0000256" key="3">
    <source>
        <dbReference type="ARBA" id="ARBA00012140"/>
    </source>
</evidence>
<dbReference type="NCBIfam" id="NF011494">
    <property type="entry name" value="PRK14902.1"/>
    <property type="match status" value="1"/>
</dbReference>
<dbReference type="SUPFAM" id="SSF48013">
    <property type="entry name" value="NusB-like"/>
    <property type="match status" value="1"/>
</dbReference>
<dbReference type="AlphaFoldDB" id="H1CYU1"/>
<dbReference type="InterPro" id="IPR001678">
    <property type="entry name" value="MeTrfase_RsmB-F_NOP2_dom"/>
</dbReference>
<comment type="similarity">
    <text evidence="13">Belongs to the class I-like SAM-binding methyltransferase superfamily. RsmB/NOP family.</text>
</comment>
<evidence type="ECO:0000256" key="2">
    <source>
        <dbReference type="ARBA" id="ARBA00004496"/>
    </source>
</evidence>
<feature type="active site" description="Nucleophile" evidence="13">
    <location>
        <position position="389"/>
    </location>
</feature>
<dbReference type="eggNOG" id="COG0144">
    <property type="taxonomic scope" value="Bacteria"/>
</dbReference>
<dbReference type="PRINTS" id="PR02008">
    <property type="entry name" value="RCMTFAMILY"/>
</dbReference>
<dbReference type="CDD" id="cd02440">
    <property type="entry name" value="AdoMet_MTases"/>
    <property type="match status" value="1"/>
</dbReference>
<dbReference type="InterPro" id="IPR049560">
    <property type="entry name" value="MeTrfase_RsmB-F_NOP2_cat"/>
</dbReference>
<evidence type="ECO:0000256" key="9">
    <source>
        <dbReference type="ARBA" id="ARBA00022884"/>
    </source>
</evidence>
<dbReference type="Gene3D" id="1.10.940.10">
    <property type="entry name" value="NusB-like"/>
    <property type="match status" value="1"/>
</dbReference>
<dbReference type="SUPFAM" id="SSF53335">
    <property type="entry name" value="S-adenosyl-L-methionine-dependent methyltransferases"/>
    <property type="match status" value="1"/>
</dbReference>
<keyword evidence="7 13" id="KW-0808">Transferase</keyword>
<evidence type="ECO:0000256" key="7">
    <source>
        <dbReference type="ARBA" id="ARBA00022679"/>
    </source>
</evidence>
<dbReference type="EC" id="2.1.1.176" evidence="3"/>
<feature type="binding site" evidence="13">
    <location>
        <position position="291"/>
    </location>
    <ligand>
        <name>S-adenosyl-L-methionine</name>
        <dbReference type="ChEBI" id="CHEBI:59789"/>
    </ligand>
</feature>
<dbReference type="Gene3D" id="3.40.50.150">
    <property type="entry name" value="Vaccinia Virus protein VP39"/>
    <property type="match status" value="1"/>
</dbReference>
<feature type="binding site" evidence="13">
    <location>
        <position position="318"/>
    </location>
    <ligand>
        <name>S-adenosyl-L-methionine</name>
        <dbReference type="ChEBI" id="CHEBI:59789"/>
    </ligand>
</feature>
<organism evidence="15 16">
    <name type="scientific">Dialister succinatiphilus YIT 11850</name>
    <dbReference type="NCBI Taxonomy" id="742743"/>
    <lineage>
        <taxon>Bacteria</taxon>
        <taxon>Bacillati</taxon>
        <taxon>Bacillota</taxon>
        <taxon>Negativicutes</taxon>
        <taxon>Veillonellales</taxon>
        <taxon>Veillonellaceae</taxon>
        <taxon>Dialister</taxon>
    </lineage>
</organism>
<sequence>MIHSTAKPLPSARKLAYQALYDILEKKAYANLTLQHVLKEYPLNGPESRLLTELVYGVLRKYNYLLWIISRLSTYSLKKIHPSVKILLCLGLYQLLYLSRIPASAAVNETVKIAKKITHKGNVGFINAVLRGYIRKKKELALFPRNDNPLLYDSLYWNEPEWLVKWWQSHYSREAASILEAFNETPKLAVRVNTLKTNRDALQKMMAEKGIKTEAVPWDNNALILLEGAHAFWPLAEEGLAYVQSLSSMIPAAILSPKEGDRVLDMCAAPGSKTTQMAEMMKNNGTIDAWDLYPHKISLIKNNAKKLGISIIHAGARDSGKPFPALFGRYDKVLLDAPCSGLGVLSHKPEIRWHRKEEDLKEFPPLQEKLLSCAASYVKEGGLLVYSTCTLNPAENEDRVRQFLKEHQEFTPLEFSLGDQKKSADGMMTILPYELQSDGFFIAKLLKK</sequence>
<dbReference type="Pfam" id="PF22458">
    <property type="entry name" value="RsmF-B_ferredox"/>
    <property type="match status" value="1"/>
</dbReference>
<evidence type="ECO:0000256" key="8">
    <source>
        <dbReference type="ARBA" id="ARBA00022691"/>
    </source>
</evidence>
<dbReference type="InterPro" id="IPR006027">
    <property type="entry name" value="NusB_RsmB_TIM44"/>
</dbReference>
<dbReference type="NCBIfam" id="TIGR00563">
    <property type="entry name" value="rsmB"/>
    <property type="match status" value="1"/>
</dbReference>